<dbReference type="Proteomes" id="UP001595478">
    <property type="component" value="Unassembled WGS sequence"/>
</dbReference>
<evidence type="ECO:0000313" key="3">
    <source>
        <dbReference type="EMBL" id="MFC3123367.1"/>
    </source>
</evidence>
<keyword evidence="1" id="KW-1133">Transmembrane helix</keyword>
<feature type="transmembrane region" description="Helical" evidence="1">
    <location>
        <begin position="133"/>
        <end position="158"/>
    </location>
</feature>
<feature type="transmembrane region" description="Helical" evidence="1">
    <location>
        <begin position="43"/>
        <end position="62"/>
    </location>
</feature>
<accession>A0ABV7FX16</accession>
<protein>
    <submittedName>
        <fullName evidence="3">Inner membrane protein YpjD</fullName>
    </submittedName>
</protein>
<dbReference type="InterPro" id="IPR052372">
    <property type="entry name" value="YpjD/HemX"/>
</dbReference>
<gene>
    <name evidence="3" type="ORF">ACFOHL_17245</name>
</gene>
<organism evidence="3 4">
    <name type="scientific">Agaribacter flavus</name>
    <dbReference type="NCBI Taxonomy" id="1902781"/>
    <lineage>
        <taxon>Bacteria</taxon>
        <taxon>Pseudomonadati</taxon>
        <taxon>Pseudomonadota</taxon>
        <taxon>Gammaproteobacteria</taxon>
        <taxon>Alteromonadales</taxon>
        <taxon>Alteromonadaceae</taxon>
        <taxon>Agaribacter</taxon>
    </lineage>
</organism>
<feature type="transmembrane region" description="Helical" evidence="1">
    <location>
        <begin position="6"/>
        <end position="23"/>
    </location>
</feature>
<evidence type="ECO:0000313" key="4">
    <source>
        <dbReference type="Proteomes" id="UP001595478"/>
    </source>
</evidence>
<evidence type="ECO:0000256" key="1">
    <source>
        <dbReference type="SAM" id="Phobius"/>
    </source>
</evidence>
<dbReference type="InterPro" id="IPR002541">
    <property type="entry name" value="Cyt_c_assembly"/>
</dbReference>
<feature type="transmembrane region" description="Helical" evidence="1">
    <location>
        <begin position="68"/>
        <end position="86"/>
    </location>
</feature>
<sequence length="268" mass="29475">MSTVFITSLISITAYLLAGTLLLRQFFNPAPAAVSAKVPQLSMMLGILAHLLILVLSLYHLGNEKLSLSFVTLTLAFLVTISMFFLNQYIKNLVFLPIVCLLSSLFVFLNIVLPSTTNIDANMNAGMIAHISLSIIAFGLLSISALYALQLSYINYQLKHKRKTMLHSDLPPLLLVEDILYKLMLAGTIVLGTSLVSGFIFLPNMFAEGYAHKTILSSVALLIFSVSLIFHRWQGLKARHAVVINVIGLSILALAYFGSRIVQEFIIG</sequence>
<feature type="transmembrane region" description="Helical" evidence="1">
    <location>
        <begin position="93"/>
        <end position="113"/>
    </location>
</feature>
<feature type="domain" description="Cytochrome c assembly protein" evidence="2">
    <location>
        <begin position="41"/>
        <end position="266"/>
    </location>
</feature>
<feature type="transmembrane region" description="Helical" evidence="1">
    <location>
        <begin position="214"/>
        <end position="230"/>
    </location>
</feature>
<evidence type="ECO:0000259" key="2">
    <source>
        <dbReference type="Pfam" id="PF01578"/>
    </source>
</evidence>
<dbReference type="RefSeq" id="WP_376921487.1">
    <property type="nucleotide sequence ID" value="NZ_JBHRSW010000050.1"/>
</dbReference>
<feature type="transmembrane region" description="Helical" evidence="1">
    <location>
        <begin position="242"/>
        <end position="262"/>
    </location>
</feature>
<feature type="transmembrane region" description="Helical" evidence="1">
    <location>
        <begin position="179"/>
        <end position="202"/>
    </location>
</feature>
<reference evidence="4" key="1">
    <citation type="journal article" date="2019" name="Int. J. Syst. Evol. Microbiol.">
        <title>The Global Catalogue of Microorganisms (GCM) 10K type strain sequencing project: providing services to taxonomists for standard genome sequencing and annotation.</title>
        <authorList>
            <consortium name="The Broad Institute Genomics Platform"/>
            <consortium name="The Broad Institute Genome Sequencing Center for Infectious Disease"/>
            <person name="Wu L."/>
            <person name="Ma J."/>
        </authorList>
    </citation>
    <scope>NUCLEOTIDE SEQUENCE [LARGE SCALE GENOMIC DNA]</scope>
    <source>
        <strain evidence="4">KCTC 52473</strain>
    </source>
</reference>
<keyword evidence="4" id="KW-1185">Reference proteome</keyword>
<proteinExistence type="predicted"/>
<name>A0ABV7FX16_9ALTE</name>
<dbReference type="Pfam" id="PF01578">
    <property type="entry name" value="Cytochrom_C_asm"/>
    <property type="match status" value="1"/>
</dbReference>
<comment type="caution">
    <text evidence="3">The sequence shown here is derived from an EMBL/GenBank/DDBJ whole genome shotgun (WGS) entry which is preliminary data.</text>
</comment>
<dbReference type="PANTHER" id="PTHR38034">
    <property type="entry name" value="INNER MEMBRANE PROTEIN YPJD"/>
    <property type="match status" value="1"/>
</dbReference>
<dbReference type="PANTHER" id="PTHR38034:SF1">
    <property type="entry name" value="INNER MEMBRANE PROTEIN YPJD"/>
    <property type="match status" value="1"/>
</dbReference>
<keyword evidence="1" id="KW-0472">Membrane</keyword>
<keyword evidence="1" id="KW-0812">Transmembrane</keyword>
<dbReference type="EMBL" id="JBHRSW010000050">
    <property type="protein sequence ID" value="MFC3123367.1"/>
    <property type="molecule type" value="Genomic_DNA"/>
</dbReference>